<dbReference type="PROSITE" id="PS50088">
    <property type="entry name" value="ANK_REPEAT"/>
    <property type="match status" value="3"/>
</dbReference>
<accession>A0A6H5I8S1</accession>
<name>A0A6H5I8S1_9HYME</name>
<evidence type="ECO:0000313" key="5">
    <source>
        <dbReference type="Proteomes" id="UP000479190"/>
    </source>
</evidence>
<proteinExistence type="predicted"/>
<keyword evidence="5" id="KW-1185">Reference proteome</keyword>
<dbReference type="PANTHER" id="PTHR24171">
    <property type="entry name" value="ANKYRIN REPEAT DOMAIN-CONTAINING PROTEIN 39-RELATED"/>
    <property type="match status" value="1"/>
</dbReference>
<dbReference type="Gene3D" id="1.25.40.20">
    <property type="entry name" value="Ankyrin repeat-containing domain"/>
    <property type="match status" value="2"/>
</dbReference>
<dbReference type="InterPro" id="IPR036770">
    <property type="entry name" value="Ankyrin_rpt-contain_sf"/>
</dbReference>
<evidence type="ECO:0000313" key="4">
    <source>
        <dbReference type="EMBL" id="CAB0031348.1"/>
    </source>
</evidence>
<sequence>MMKLIEASGLEIREVAFEDGKSAVHYLAEVVYGINDILHLAPKVTTLEFVEYFLNDTKINYQDSLGYTYFHGACMAGNVAAVNLFISQGVDVNLGTYKYSALHIAAQYRHEDVVEILLRHGADASKQDAEESTPLHALARLCLCRCTNAIAFCDRRRPVDKIVKMLVDRGANIEARDRDGNSPLDMAVSRFDTELTRSLLKYGAILDGLNEDTMFGAEFTSTELKNYPLALNIIETMQLLQSAEYRMSLHARFRMIKCFEAVRGDDTDHLTPEYTGLFDDVIHYYAIANMLFFHRHFGLYIRQEAYDFLDNRCNRLKKKVEEFDRGLEEEEVWEEMLSEIGPFFVLRNSCTASRCVRSWQMRPFTARISSPACSRPSSAACPVGSTDLTKMPARKVKR</sequence>
<evidence type="ECO:0000256" key="1">
    <source>
        <dbReference type="ARBA" id="ARBA00022737"/>
    </source>
</evidence>
<feature type="repeat" description="ANK" evidence="3">
    <location>
        <begin position="65"/>
        <end position="97"/>
    </location>
</feature>
<feature type="repeat" description="ANK" evidence="3">
    <location>
        <begin position="179"/>
        <end position="211"/>
    </location>
</feature>
<dbReference type="OrthoDB" id="19174at2759"/>
<dbReference type="AlphaFoldDB" id="A0A6H5I8S1"/>
<dbReference type="Proteomes" id="UP000479190">
    <property type="component" value="Unassembled WGS sequence"/>
</dbReference>
<dbReference type="Pfam" id="PF12796">
    <property type="entry name" value="Ank_2"/>
    <property type="match status" value="1"/>
</dbReference>
<dbReference type="PROSITE" id="PS50297">
    <property type="entry name" value="ANK_REP_REGION"/>
    <property type="match status" value="3"/>
</dbReference>
<dbReference type="InterPro" id="IPR002110">
    <property type="entry name" value="Ankyrin_rpt"/>
</dbReference>
<feature type="repeat" description="ANK" evidence="3">
    <location>
        <begin position="97"/>
        <end position="129"/>
    </location>
</feature>
<keyword evidence="2 3" id="KW-0040">ANK repeat</keyword>
<keyword evidence="1" id="KW-0677">Repeat</keyword>
<dbReference type="SUPFAM" id="SSF48403">
    <property type="entry name" value="Ankyrin repeat"/>
    <property type="match status" value="1"/>
</dbReference>
<dbReference type="SMART" id="SM00248">
    <property type="entry name" value="ANK"/>
    <property type="match status" value="4"/>
</dbReference>
<protein>
    <submittedName>
        <fullName evidence="4">Uncharacterized protein</fullName>
    </submittedName>
</protein>
<evidence type="ECO:0000256" key="3">
    <source>
        <dbReference type="PROSITE-ProRule" id="PRU00023"/>
    </source>
</evidence>
<organism evidence="4 5">
    <name type="scientific">Trichogramma brassicae</name>
    <dbReference type="NCBI Taxonomy" id="86971"/>
    <lineage>
        <taxon>Eukaryota</taxon>
        <taxon>Metazoa</taxon>
        <taxon>Ecdysozoa</taxon>
        <taxon>Arthropoda</taxon>
        <taxon>Hexapoda</taxon>
        <taxon>Insecta</taxon>
        <taxon>Pterygota</taxon>
        <taxon>Neoptera</taxon>
        <taxon>Endopterygota</taxon>
        <taxon>Hymenoptera</taxon>
        <taxon>Apocrita</taxon>
        <taxon>Proctotrupomorpha</taxon>
        <taxon>Chalcidoidea</taxon>
        <taxon>Trichogrammatidae</taxon>
        <taxon>Trichogramma</taxon>
    </lineage>
</organism>
<gene>
    <name evidence="4" type="ORF">TBRA_LOCUS3319</name>
</gene>
<reference evidence="4 5" key="1">
    <citation type="submission" date="2020-02" db="EMBL/GenBank/DDBJ databases">
        <authorList>
            <person name="Ferguson B K."/>
        </authorList>
    </citation>
    <scope>NUCLEOTIDE SEQUENCE [LARGE SCALE GENOMIC DNA]</scope>
</reference>
<dbReference type="EMBL" id="CADCXV010000641">
    <property type="protein sequence ID" value="CAB0031348.1"/>
    <property type="molecule type" value="Genomic_DNA"/>
</dbReference>
<evidence type="ECO:0000256" key="2">
    <source>
        <dbReference type="ARBA" id="ARBA00023043"/>
    </source>
</evidence>